<sequence>MATVADHAAAHPHRPVVDDLREVGKLRPDVVHRVLVDEGGRERILVVPVVDDVRVHRLLGEVEAEMADDRNVLAGPREAVRVAAVVVRVHAGPRVHLRQVLQLVVPVQLRHVVGRPVPGQRAEGEPLPLPVVLLQDHRLPLGRHRHELRLLALAGLAERQLRVAADVRIARRAHAPLAVVVARLGAMAGQQ</sequence>
<proteinExistence type="predicted"/>
<dbReference type="EnsemblMetazoa" id="ACOM031116-RA">
    <property type="protein sequence ID" value="ACOM031116-PA.1"/>
    <property type="gene ID" value="ACOM031116"/>
</dbReference>
<dbReference type="AlphaFoldDB" id="A0A8W7PG07"/>
<evidence type="ECO:0000313" key="1">
    <source>
        <dbReference type="EnsemblMetazoa" id="ACOM031116-PA.1"/>
    </source>
</evidence>
<accession>A0A8W7PG07</accession>
<name>A0A8W7PG07_ANOCL</name>
<protein>
    <submittedName>
        <fullName evidence="1">Uncharacterized protein</fullName>
    </submittedName>
</protein>
<organism evidence="1">
    <name type="scientific">Anopheles coluzzii</name>
    <name type="common">African malaria mosquito</name>
    <dbReference type="NCBI Taxonomy" id="1518534"/>
    <lineage>
        <taxon>Eukaryota</taxon>
        <taxon>Metazoa</taxon>
        <taxon>Ecdysozoa</taxon>
        <taxon>Arthropoda</taxon>
        <taxon>Hexapoda</taxon>
        <taxon>Insecta</taxon>
        <taxon>Pterygota</taxon>
        <taxon>Neoptera</taxon>
        <taxon>Endopterygota</taxon>
        <taxon>Diptera</taxon>
        <taxon>Nematocera</taxon>
        <taxon>Culicoidea</taxon>
        <taxon>Culicidae</taxon>
        <taxon>Anophelinae</taxon>
        <taxon>Anopheles</taxon>
    </lineage>
</organism>
<reference evidence="1" key="1">
    <citation type="submission" date="2022-08" db="UniProtKB">
        <authorList>
            <consortium name="EnsemblMetazoa"/>
        </authorList>
    </citation>
    <scope>IDENTIFICATION</scope>
</reference>
<dbReference type="Proteomes" id="UP000075882">
    <property type="component" value="Unassembled WGS sequence"/>
</dbReference>